<comment type="function">
    <text evidence="7">Involved in peptide bond synthesis. Stimulates efficient translation and peptide-bond synthesis on native or reconstituted 70S ribosomes in vitro. Probably functions indirectly by altering the affinity of the ribosome for aminoacyl-tRNA, thus increasing their reactivity as acceptors for peptidyl transferase.</text>
</comment>
<dbReference type="InterPro" id="IPR014722">
    <property type="entry name" value="Rib_uL2_dom2"/>
</dbReference>
<accession>A0ABY1JB77</accession>
<gene>
    <name evidence="7" type="primary">efp</name>
    <name evidence="12" type="ORF">SAMN05444368_0349</name>
</gene>
<dbReference type="InterPro" id="IPR011768">
    <property type="entry name" value="Transl_elongation_fac_P"/>
</dbReference>
<evidence type="ECO:0000256" key="9">
    <source>
        <dbReference type="RuleBase" id="RU004389"/>
    </source>
</evidence>
<comment type="subcellular location">
    <subcellularLocation>
        <location evidence="1 7">Cytoplasm</location>
    </subcellularLocation>
</comment>
<sequence length="193" mass="21663">MAQIVDTNSFRQGMMIKWEDSIWEILDCQHHKMGRGGAIVRTKLRNIYSGSIIETSFRAGERFERVVFDERKAQFIYKEGDNYVFMDMESYDQIYVPKSVLGDKALYLSDNLEVSLELYEGNIVGIELPNTVSLKVVDTPPGYKGDTVSGGGKPATLETGLTITVPMFVEVGDIVLVDTRTGEYLERDKSKGA</sequence>
<dbReference type="PANTHER" id="PTHR30053">
    <property type="entry name" value="ELONGATION FACTOR P"/>
    <property type="match status" value="1"/>
</dbReference>
<evidence type="ECO:0000256" key="5">
    <source>
        <dbReference type="ARBA" id="ARBA00022768"/>
    </source>
</evidence>
<feature type="domain" description="Translation elongation factor P/YeiP central" evidence="11">
    <location>
        <begin position="70"/>
        <end position="124"/>
    </location>
</feature>
<keyword evidence="5 7" id="KW-0251">Elongation factor</keyword>
<dbReference type="PANTHER" id="PTHR30053:SF12">
    <property type="entry name" value="ELONGATION FACTOR P (EF-P) FAMILY PROTEIN"/>
    <property type="match status" value="1"/>
</dbReference>
<name>A0ABY1JB77_9BACT</name>
<feature type="domain" description="Elongation factor P C-terminal" evidence="10">
    <location>
        <begin position="132"/>
        <end position="187"/>
    </location>
</feature>
<dbReference type="InterPro" id="IPR015365">
    <property type="entry name" value="Elong-fact-P_C"/>
</dbReference>
<dbReference type="GO" id="GO:0003746">
    <property type="term" value="F:translation elongation factor activity"/>
    <property type="evidence" value="ECO:0007669"/>
    <property type="project" value="UniProtKB-KW"/>
</dbReference>
<dbReference type="SUPFAM" id="SSF50249">
    <property type="entry name" value="Nucleic acid-binding proteins"/>
    <property type="match status" value="2"/>
</dbReference>
<comment type="caution">
    <text evidence="12">The sequence shown here is derived from an EMBL/GenBank/DDBJ whole genome shotgun (WGS) entry which is preliminary data.</text>
</comment>
<dbReference type="CDD" id="cd04470">
    <property type="entry name" value="S1_EF-P_repeat_1"/>
    <property type="match status" value="1"/>
</dbReference>
<dbReference type="SMART" id="SM01185">
    <property type="entry name" value="EFP"/>
    <property type="match status" value="1"/>
</dbReference>
<dbReference type="Gene3D" id="2.30.30.30">
    <property type="match status" value="1"/>
</dbReference>
<dbReference type="InterPro" id="IPR008991">
    <property type="entry name" value="Translation_prot_SH3-like_sf"/>
</dbReference>
<organism evidence="12 13">
    <name type="scientific">Acetomicrobium flavidum</name>
    <dbReference type="NCBI Taxonomy" id="49896"/>
    <lineage>
        <taxon>Bacteria</taxon>
        <taxon>Thermotogati</taxon>
        <taxon>Synergistota</taxon>
        <taxon>Synergistia</taxon>
        <taxon>Synergistales</taxon>
        <taxon>Acetomicrobiaceae</taxon>
        <taxon>Acetomicrobium</taxon>
    </lineage>
</organism>
<evidence type="ECO:0000256" key="3">
    <source>
        <dbReference type="ARBA" id="ARBA00009479"/>
    </source>
</evidence>
<proteinExistence type="inferred from homology"/>
<dbReference type="Proteomes" id="UP000185093">
    <property type="component" value="Unassembled WGS sequence"/>
</dbReference>
<dbReference type="InterPro" id="IPR013185">
    <property type="entry name" value="Transl_elong_KOW-like"/>
</dbReference>
<dbReference type="InterPro" id="IPR013852">
    <property type="entry name" value="Transl_elong_P/YeiP_CS"/>
</dbReference>
<dbReference type="PIRSF" id="PIRSF005901">
    <property type="entry name" value="EF-P"/>
    <property type="match status" value="1"/>
</dbReference>
<dbReference type="Pfam" id="PF08207">
    <property type="entry name" value="EFP_N"/>
    <property type="match status" value="1"/>
</dbReference>
<dbReference type="NCBIfam" id="NF001810">
    <property type="entry name" value="PRK00529.1"/>
    <property type="match status" value="1"/>
</dbReference>
<evidence type="ECO:0000256" key="4">
    <source>
        <dbReference type="ARBA" id="ARBA00022490"/>
    </source>
</evidence>
<dbReference type="SUPFAM" id="SSF50104">
    <property type="entry name" value="Translation proteins SH3-like domain"/>
    <property type="match status" value="1"/>
</dbReference>
<comment type="pathway">
    <text evidence="2 7">Protein biosynthesis; polypeptide chain elongation.</text>
</comment>
<evidence type="ECO:0000256" key="1">
    <source>
        <dbReference type="ARBA" id="ARBA00004496"/>
    </source>
</evidence>
<evidence type="ECO:0000259" key="11">
    <source>
        <dbReference type="SMART" id="SM01185"/>
    </source>
</evidence>
<evidence type="ECO:0000313" key="12">
    <source>
        <dbReference type="EMBL" id="SIN63236.1"/>
    </source>
</evidence>
<dbReference type="PROSITE" id="PS01275">
    <property type="entry name" value="EFP"/>
    <property type="match status" value="1"/>
</dbReference>
<comment type="similarity">
    <text evidence="3 7 9">Belongs to the elongation factor P family.</text>
</comment>
<evidence type="ECO:0000313" key="13">
    <source>
        <dbReference type="Proteomes" id="UP000185093"/>
    </source>
</evidence>
<dbReference type="InterPro" id="IPR020599">
    <property type="entry name" value="Transl_elong_fac_P/YeiP"/>
</dbReference>
<dbReference type="InterPro" id="IPR001059">
    <property type="entry name" value="Transl_elong_P/YeiP_cen"/>
</dbReference>
<evidence type="ECO:0000259" key="10">
    <source>
        <dbReference type="SMART" id="SM00841"/>
    </source>
</evidence>
<dbReference type="NCBIfam" id="TIGR00038">
    <property type="entry name" value="efp"/>
    <property type="match status" value="1"/>
</dbReference>
<keyword evidence="6 7" id="KW-0648">Protein biosynthesis</keyword>
<evidence type="ECO:0000256" key="7">
    <source>
        <dbReference type="HAMAP-Rule" id="MF_00141"/>
    </source>
</evidence>
<keyword evidence="4 7" id="KW-0963">Cytoplasm</keyword>
<dbReference type="SMART" id="SM00841">
    <property type="entry name" value="Elong-fact-P_C"/>
    <property type="match status" value="1"/>
</dbReference>
<dbReference type="Pfam" id="PF09285">
    <property type="entry name" value="Elong-fact-P_C"/>
    <property type="match status" value="1"/>
</dbReference>
<dbReference type="HAMAP" id="MF_00141">
    <property type="entry name" value="EF_P"/>
    <property type="match status" value="1"/>
</dbReference>
<dbReference type="Gene3D" id="2.40.50.140">
    <property type="entry name" value="Nucleic acid-binding proteins"/>
    <property type="match status" value="2"/>
</dbReference>
<reference evidence="12 13" key="1">
    <citation type="submission" date="2016-11" db="EMBL/GenBank/DDBJ databases">
        <authorList>
            <person name="Varghese N."/>
            <person name="Submissions S."/>
        </authorList>
    </citation>
    <scope>NUCLEOTIDE SEQUENCE [LARGE SCALE GENOMIC DNA]</scope>
    <source>
        <strain evidence="12 13">DSM 20664</strain>
    </source>
</reference>
<dbReference type="Pfam" id="PF01132">
    <property type="entry name" value="EFP"/>
    <property type="match status" value="1"/>
</dbReference>
<dbReference type="CDD" id="cd05794">
    <property type="entry name" value="S1_EF-P_repeat_2"/>
    <property type="match status" value="1"/>
</dbReference>
<dbReference type="EMBL" id="FSQZ01000001">
    <property type="protein sequence ID" value="SIN63236.1"/>
    <property type="molecule type" value="Genomic_DNA"/>
</dbReference>
<dbReference type="RefSeq" id="WP_014806646.1">
    <property type="nucleotide sequence ID" value="NZ_DAONBL010000001.1"/>
</dbReference>
<protein>
    <recommendedName>
        <fullName evidence="7 8">Elongation factor P</fullName>
        <shortName evidence="7">EF-P</shortName>
    </recommendedName>
</protein>
<evidence type="ECO:0000256" key="2">
    <source>
        <dbReference type="ARBA" id="ARBA00004815"/>
    </source>
</evidence>
<evidence type="ECO:0000256" key="8">
    <source>
        <dbReference type="NCBIfam" id="TIGR00038"/>
    </source>
</evidence>
<keyword evidence="13" id="KW-1185">Reference proteome</keyword>
<evidence type="ECO:0000256" key="6">
    <source>
        <dbReference type="ARBA" id="ARBA00022917"/>
    </source>
</evidence>
<dbReference type="InterPro" id="IPR012340">
    <property type="entry name" value="NA-bd_OB-fold"/>
</dbReference>